<proteinExistence type="predicted"/>
<dbReference type="RefSeq" id="WP_324697489.1">
    <property type="nucleotide sequence ID" value="NZ_JAYMYJ010000145.1"/>
</dbReference>
<dbReference type="InterPro" id="IPR036465">
    <property type="entry name" value="vWFA_dom_sf"/>
</dbReference>
<feature type="region of interest" description="Disordered" evidence="6">
    <location>
        <begin position="4398"/>
        <end position="4425"/>
    </location>
</feature>
<evidence type="ECO:0000259" key="7">
    <source>
        <dbReference type="PROSITE" id="PS50234"/>
    </source>
</evidence>
<dbReference type="SUPFAM" id="SSF49313">
    <property type="entry name" value="Cadherin-like"/>
    <property type="match status" value="1"/>
</dbReference>
<keyword evidence="4" id="KW-0677">Repeat</keyword>
<dbReference type="Proteomes" id="UP001308005">
    <property type="component" value="Unassembled WGS sequence"/>
</dbReference>
<feature type="domain" description="VWFA" evidence="7">
    <location>
        <begin position="5535"/>
        <end position="5777"/>
    </location>
</feature>
<dbReference type="Gene3D" id="3.40.50.410">
    <property type="entry name" value="von Willebrand factor, type A domain"/>
    <property type="match status" value="1"/>
</dbReference>
<dbReference type="InterPro" id="IPR021720">
    <property type="entry name" value="Malectin_dom"/>
</dbReference>
<dbReference type="InterPro" id="IPR045474">
    <property type="entry name" value="GEVED"/>
</dbReference>
<dbReference type="Gene3D" id="2.60.40.60">
    <property type="entry name" value="Cadherins"/>
    <property type="match status" value="1"/>
</dbReference>
<dbReference type="Pfam" id="PF03160">
    <property type="entry name" value="Calx-beta"/>
    <property type="match status" value="1"/>
</dbReference>
<evidence type="ECO:0000256" key="6">
    <source>
        <dbReference type="SAM" id="MobiDB-lite"/>
    </source>
</evidence>
<evidence type="ECO:0000313" key="10">
    <source>
        <dbReference type="Proteomes" id="UP001308005"/>
    </source>
</evidence>
<evidence type="ECO:0000256" key="1">
    <source>
        <dbReference type="ARBA" id="ARBA00004613"/>
    </source>
</evidence>
<sequence length="6767" mass="705444">MKTHAPAKLHTRDGSHDFGLALQILLAIALMLTFTGNSYAAASCPTNVSAISQSGYASSASSSGSVNNASRAAGAPANSGTTASTSNSAKLNGNGGTLILDLGDTVPGGVSVTLSLARVSSSSRAIISTSLDNSSYSATTTLSSTAGNNTLAYISYTVPSGGARYLRLVYNGAAMWIDGVSYSQICPPADFGDAPDTGSSTSTGNYQTKSSDNGPSHRIIAGLSIGAKLDADNGSLQNATADADDTTGEGDEDGLINPPIMPTTANQPYTLTAYVTNNTNEAAYLTTYIDFNRDGDFLDAGEKADTQYIYSSGYYYPTFTLPSGLTAGTTYARLRLSQTKSEAESPTGPSSSGEVEDYKLTVSSSPYYDFGDAPASYGAARHTISNNLRLGDNPADAETASYYSFNANGDNYDEDGAPHQSRNPRIALFPILKMTATSYSVDIKATNTTGSVAKLYGWIDFDQNGAFQADEAASASVPNNTDGTVTLTWNSIPTDIKLGTTFIRLRLTTDASITTSTPTGNASNGEVEDYPIAVAMDIPPNSPNVTIVRSEAPTCSSTVFTDNFDDLPAEQYFGENTSTTPYVIRNWTATGGGNDTYARTVTTMFTSQGTSVYFGNGFMRRIYPDIGISPAFDGNGKLLAPPTAIELRDDPDDTTPSVHSGEADWGPNPVKLSRTFTTVAGQKYRLYFAAIPEDAGSEYYGPGIMRVDTPSGSIHFKAPGGMEGIQHYQIEFTAIGSSSTISFVNYGHIGTDDHLCDPNSVITSAWCTVGGAPISKNGNELIIDDVTVALASACPSSTIRGFVYVDKNTNNTFDAATESSLGNITVNLYDNNGTTNTTTDDNIVASTSTAADGSYSFNNVSSALHYRIEVDTHDTDLPASASIGTTNPLADVTVSANSTLTNQNFGFDLACDTSAGQFGGMVFRDYNQNGIRDSLEEGIAGVTVTAYDNANIAVANTTTDTRGWYNLSGLTTGVKYRLEYTNLPAGLASGAHGTDSATNTRFITASGSCTAHYGISDPAEYCQANPYIAANAFVNGTPNAAYVGGYPSIHTFPYNATGLIDSATPPASTKAYTSDTGVLWGMAYQQSTKTLYASAVMRRFSGLGSLGTGGIYKMDMSDPTATTGASAYIDVRTIGIPTGNDARNAADSCNSLSTDPWLPSHDVAAWDMVGKVGIGDMDYDETNKRLWLVNLNDRKLYGIANVRPATQPVAGDVLGGYAINLPSPYSCTSGTFRPWAVKYHRGYVYVGGVCDAASDPYTQGKVRGYVLKFDPANAGAGFAYVKDFALDQPRYGYAFSTAQWNGWIPQADAQSWLYYHSPMVGNLEFDSDGSIIVGIIDRAGLQNGNVAYGEPSCSDTTVDYTEGLGDVLRLCKTDTGYLSDGEPGCSTTIPVSSKSGNEYYWGDSGPTSNVWESMNEIASGGLTMVPGKGDVLMSGYDANTWGTNGVAWLNNKTGAADNRYAVSWTTFSKSTGMGELEALCDPAPIEVGNRVWLDADQDGIQDAGETGIANVSVTLACGTDSATTTTDANGEYYFSNAPGGNAAFMDNGESCKLSISNSQASLTGYTLTTQNADGKTDNNYQTDIRDSDAAVSSGNAVISFTSGGAGQNNHSLDFGYKSSTIVSNSVLSGKVWLDSNKDGIQNDGADAYIEGAQVELYKPTSNTVVATATTNASGQYQFTDLGGMQASTAYQLRIAKFDNQAPFSDWGIAQANVGGDSSLDSNASVSGNYWIIAVTSPASGNTASGYDFGFTATHPEGCLDSGSTGVSNESVANAHPSTYDFLFSSQQVTGYCAERTEPDPQNNDSYEAHNSDRQSLTTAQKSKLARLFSAMYDPDVLFSIHRASPAWQQLVGEQMMLDDLLHYMTWYYTFYNENMATLVSTHIDGNSNFTANQITVMKALMQKVADRVAGTNGETQYLAQTTFWLWNMTSSSRQDMVLPARYAAGSSCSVKGNISGIVYTDSNANNILDPAESRLPNITVRLYDNLKTTVLQTGSTDSNGAYTFYGLSTGHYQIEADTADADIPAGLSIGTDNPLTGVAVIGGATTSNQNFGFDASSLACQPPSPTTTGANSSITWNHNPYTPISQVLGGHPVPAILNTGLIASAANEVASNLTVGPTEWEEYTETSTLPTTLAQAISGNKYFQYSFTTQSSLANDHILYGVAMSTLGPLNTWNHSGKYKIQIQFDDNAAFSSPTVIKNLIQIDEDNPTTGGNVSEGPLYGSDYYISHYDLDMPVNLAANKTYYIRFYLYGVSKTGVANSVSNRVILDDLLLKTYVCGAAPDTYLNVGDAVVTEGDSGLAYLNFPVQLSAAAPAGGVSFDYATADDTATTADSDYQAKTGTVTIPAGANGSVISIPVVGDIKVEPNEKLSLNISNVVNAQFFSYPKPPRGTIIDDDAVKACNAASGQFGGIIFQDYNQNGLHENGEIGLAGVTVTAYNSSNATAATATTDANGWYVLTGLTNGSQYRLEFSNLPTGVESGAAGVNSGSNVQFITASATCDANMGVYSPVDYCQADPKLLTSRYVNGDTSISTASMAGTFGALLSYGYSASGIAPSVSQDALGSQVGGIWGLAYNRNTKKAFASAVVRRHMGMGPLGIGGIYVVDYSAATPTVSNFLNVDGLAGIDVGSINSNTARGLAGDPFLPSHDPTVFDKVGKEGLGDLELSDDGNTLYAVNLYSRKIIKIDLTIYNSNGTVPSTATEISLPSVSCNNGVARPFGLKYYRGKLYAGITCTGENGGSSSDLKAYVEAYDGSSWAEKLQIPLNYSNWHADHMRASEYLRNNIPWVSNFSTLKFGDHGTVLWADDSQLLLSGIEFDANGDMLLGFIDRTGLQFGQVNYSPDVNSTAFYGVFSNGELLKAPYNASTGTYTLENAGVANGIAGEGAKTGADPAWPYGGIGGGEFYGGDRFLGHTENSFGALAVIPGRQELALNAMNPFNVESGGTLWLDNNTGTRTRGAQLYAQDNRYFGKAVGLGDIEALCDTAPIEVGNRVWLDSDKDGVQDANESGINNVTVTLACGASSATTTTNAAGEYYFSNKTGGNASFMKAGASCTLKVNSSQASLSNHVLTTQNADGKTDNNRFTDIRDSDAVNNAGTAEISFTVGGVGQNNHGLDFGYQPISSALAATATCDESEISIDISHLSSSDKALINLTQGAAGTQSWIKTADASGTVTFKTPRTSNGSYTALLKVNTADKTAEASADCPAIASNGNITGVAFRDFNANGVLDNGAVFNEVGVADITVKAFDTDDPANAPSATATTDASGNYSLAGLTDGTTYRIEFSGLRPGDYPSRAPSSNIQFHVSPASNVNFGIISANSYYRSTTADDSNNSEILTSIMTNGDQSTGTERTLVSIPYNASAPWQGDVSAQAMDTDTGSIYGIAYQPQTDRIFSGAYLKRHAGLGPAGLDAIYVTQRGTNSTSVFVELQDDLGINVGSISSNASRGLGNKNAPSHDVDAFNLAGTIGIGDVDISEDGETLYVTNLFDKTLYAIKIDADNNPATRPTPADVTAYPIPVPALCNIPTTYTNMRINMGGERYEAADAEIWMRSSFHLDGQYGSVSNAVDVSAAGAAEESIYQTFMDYVSKIEVPLPNGTYTIKLHYADFWGSPTGRNFDINFENGQLVDPAFNIYNAAGGNGKAVVKSYDVTVNDGMLNIDFTANKQSVLISGMEIIGHTKVAAGNWRPFAIGVEGESVFVGGVCDAATSQNPMYLRATVYQLNNNTGTFQQALSTSLDYNRGVGYSTCDGQHGWFGWLPANSYPSNCDYSGNIAVYPQPILSDIEFAADRSMLLGFRDRFGDQVGQDNYRLSGTTTMTGSASGDVLRADWSGGSYHLEKNASVAGLISAGAGNMQGPLGGEFYYQDNFGDGHAETSMGGLASHKGFNQLLYSRINPEDTVRTAGIGWLNNTTGEQERGYMLYNQSAQFLGKAAGLGDVEIVLEPTPIEVGDRVWLDSDSDGIQDANETGISNVSVKLTCGSDSATTTTNPDGEFYFSNAVGGNAVFMNPGKSCFLSVDGNQASVSSYFLSTQNADGQTDNNAGSDIRDSDAVTSGSHAIINFTAGNSGQNNYGLDFGYQPSSTPTPSATIYTPPSYSVCKSTSVEQLDAFQYATATGSGAAGTPSLTYTAPAGSNRFMVVLLSVERDHTPVSNGRGDNFETNPGVTFPTVTYGGVTLPKLAHSVDASGTSNNFADAETSRSYYLYGLTDLSIPSGANSLQVSGINAPANAGDDAILAVATFANVASVNPISSVVNEYSQTVRTAPFSISLPASPAAPTAADQPPGTSAADNMLLAFGASSKPETLTIGAGWSKLAEIPVTNPNGTFATASGRASGPFSENDGHTLLVQAIKGVSGNQTAAMGSASTNLASLGMQVYRFVAHGCDYGDAPASYGDAFHSQSWSRRIGAQRGDAETATPTATNASGDDSDKLDDEDGVTIPALTAGQSATINVTVAGSAYLSAWVDWNGDGDFADAGEKIATDLQDSDADGTIQIPVSVPATATTSQTYARFRWSINTGAGPTGWGSYGEVEDHSLTVAPNACLAPTASNAWSDELVEWMHNADTPPGASADTVKPYIRQPTYAASAGNETFNNLSVMVKDTVGYVTPSSVPSTVNTSKYIAYSFTTPAFTGAATLYGVGLGHYDQLSGAYKLKVQIDTDPAFGSPTTLINSISIDDTQHSLDADTPTSSTLLSIGWYYFNHYQADQAEVLAPNTTYYVRVYPYNVTRTRYYSALGQNYVIYDDFVLKVKGCGTGTINGSVYLDNNGNNSYDSATEPGIGSITVNLLSDVDGSTIATGNTRADGSYEFSGLNPSLIYRLSVNTTDTDLPAGATIGTANPLTGVTVTAGGTTSKKDFGFDPPVGKNLSGKVFDDVNYGGGTGRAWGTAGTAGVTGAKVELYGSSGAYIGNTTTANDGSYTFKTLAAGKYYVRVVNDTVRSTRSGSDGTERGIQTYRTDGSTAVVKEVGGRKPNSVDTAANTTGQTLDTTTFLLSGGGQAQSVQPITMASSDISGVNFGFNFSTVVNANDSGQGSLRQGILNINLLANTGLAQAGQDNTYGLDVSVIKEVLLFNIPASGDPLGRANICGGSICKITVSSQLPAVAKQPAIIDATTQPGYVAGTPGAPLIQIAPVTGLDATGFVIDYDAPDSTFRGFAITGFQTKNTNRGLTINSERTLVESNYIGVTPTGTADGNGNGIELQWTQTAVIGGSSAAKRNIISANKALGVFFNTGASGSLIQNNYIGTDPTGTVAMGNGTTGIDTEGGYGTKILDNIIAGNQNNGIELGFTSGGPGLANAIIQGNRIGVGVNGEAIGNGAGIMDYGVSGGHAIGGAGAGAGNIIAYNTAAGVSLANNSVTNVVISANSIYANGGLGIDLGNNGVTVNDANDADSGANTLLNFPVLQQITLSNGNIVARGCAPAGAVVEFFKADVSLGGAATPGANRFGLSTDYGEGQTYVGSLVEGSAADSDAGSCSIPGVDGNNHTGMQAFQFSVPVPANLAEGDYLTATATLAAAGTSEFGPTTAIIGGPPPVGSGSCAATGGSDILFIVDNSGSITTSEYADFSATIKTVGSQLLADNPANRIATAHFGGPPYSLVSGGQYVYIERDFSNAAMSTPVRRFGVGGAYNSAWSADHLAGALQQIRYALDGKASTASNYIVSPLKEMSHNTSTPLQIVLMTDAVRYGDGTPSDISMLIDPVGSGAEPNDGSSFTIYNQLKAEGVSFSVVSFNPNPTDIAASAAIASAGGAYTGKIEANPKDPEGSQATPRRFISVTAGFKLTAAQIDELVEGTAICSSTISGVVFDDVNYGGGNGRAFGATGTAGIAGATVEVYDSTGAYVANTTTSADGSYKLPNLPDADYFVRVVSDTVNSSRANANGSELGVMTYRSNGTTAVLNEIGGRKPASADGAANSGSSTLNTSTLVFSGGALAGKPAQVLQKISLTGSSVKNVDFGFNFDTVVNANDSGQGSLRQFLLNANLLGGDTTLAQSGRPAGVENAILLLSTSDPNYNGTGNYWNIALKSQLPVITSKLTLDGSTQSGFVGTPVLRLNGSAAGSVNGLTLTTGSDHSLVKALTIQQFGGTGVLLNDTAGNMIGGPNNGDGNVITGSGGSGVAVTGNAALDNTILGNSIYANGGLGIDLANDGVTANDSGDADSGPNSLLNYPETPINAFGTNGTRVITYDLTLDVPAGSYRLEVFTSAAKDPSGNGEGQTFLGYKDITHPGTGAQNFKGVFNANQPVASGAFIAATLTRKGNDPGGFGPTSEFSGVRNSAATAVCTELTSGSGADMVVDENYPTITFLKAKDSNGNPINYVVSGGADKAMFTITAPVTGATLDCATVKFIEYNIIITRNAPLEAETRAIVQPDDQPNPGDYELPLDSDKNNVYQFQITATYADGQRYTRDFSVQVSNVNEAPAITSATAVSFNEDSSAAVLDIASQDPDAGTVEGNGLAYSITGGADARLLSVEPASGVLKFRAPPDYDAPTDTNRDNVYEVQVTVTDSGGLSESKLFRITVVNNPADDGALLNVKTLLQGAYDSSSGLMSGDLNALGLLPSKQPYTAAPFNYSGTETLSSLVQETTGNSAIVDWVLVDLRTSPTSIAATRALMLRRDGQVVDAQTGSPDLHFANVKAGNYYVSVRHRNHLGAITASPLSLDHSVRMVNFASSSTAVRGDEARLISGKTAMLWAGDVNGSNTLTANGPGNDVTSLLSGVITAMDNLQGNTNHIMKGYLLTDLNLDGKTLFTGPGNDTSLLMGNIILHPLNPNFAANYIVRGGLSQ</sequence>
<dbReference type="PANTHER" id="PTHR23303:SF15">
    <property type="entry name" value="COLOSSIN-A"/>
    <property type="match status" value="1"/>
</dbReference>
<accession>A0ABU6D2N6</accession>
<dbReference type="InterPro" id="IPR002035">
    <property type="entry name" value="VWF_A"/>
</dbReference>
<evidence type="ECO:0000313" key="9">
    <source>
        <dbReference type="EMBL" id="MEB4592928.1"/>
    </source>
</evidence>
<dbReference type="InterPro" id="IPR013783">
    <property type="entry name" value="Ig-like_fold"/>
</dbReference>
<dbReference type="Gene3D" id="2.60.120.430">
    <property type="entry name" value="Galactose-binding lectin"/>
    <property type="match status" value="1"/>
</dbReference>
<evidence type="ECO:0000256" key="2">
    <source>
        <dbReference type="ARBA" id="ARBA00022525"/>
    </source>
</evidence>
<dbReference type="Pfam" id="PF11721">
    <property type="entry name" value="Malectin"/>
    <property type="match status" value="1"/>
</dbReference>
<dbReference type="Pfam" id="PF20009">
    <property type="entry name" value="GEVED"/>
    <property type="match status" value="3"/>
</dbReference>
<comment type="caution">
    <text evidence="9">The sequence shown here is derived from an EMBL/GenBank/DDBJ whole genome shotgun (WGS) entry which is preliminary data.</text>
</comment>
<feature type="compositionally biased region" description="Polar residues" evidence="6">
    <location>
        <begin position="4409"/>
        <end position="4418"/>
    </location>
</feature>
<dbReference type="InterPro" id="IPR003644">
    <property type="entry name" value="Calx_beta"/>
</dbReference>
<dbReference type="InterPro" id="IPR006626">
    <property type="entry name" value="PbH1"/>
</dbReference>
<dbReference type="EMBL" id="JAYMYJ010000145">
    <property type="protein sequence ID" value="MEB4592928.1"/>
    <property type="molecule type" value="Genomic_DNA"/>
</dbReference>
<keyword evidence="10" id="KW-1185">Reference proteome</keyword>
<dbReference type="SUPFAM" id="SSF141072">
    <property type="entry name" value="CalX-like"/>
    <property type="match status" value="1"/>
</dbReference>
<dbReference type="PROSITE" id="PS50234">
    <property type="entry name" value="VWFA"/>
    <property type="match status" value="1"/>
</dbReference>
<dbReference type="SUPFAM" id="SSF49785">
    <property type="entry name" value="Galactose-binding domain-like"/>
    <property type="match status" value="1"/>
</dbReference>
<dbReference type="InterPro" id="IPR002126">
    <property type="entry name" value="Cadherin-like_dom"/>
</dbReference>
<dbReference type="Pfam" id="PF17210">
    <property type="entry name" value="SdrD_B"/>
    <property type="match status" value="10"/>
</dbReference>
<dbReference type="InterPro" id="IPR008979">
    <property type="entry name" value="Galactose-bd-like_sf"/>
</dbReference>
<evidence type="ECO:0000256" key="5">
    <source>
        <dbReference type="ARBA" id="ARBA00022837"/>
    </source>
</evidence>
<dbReference type="SMART" id="SM00710">
    <property type="entry name" value="PbH1"/>
    <property type="match status" value="7"/>
</dbReference>
<organism evidence="9 10">
    <name type="scientific">Candidatus Thiothrix phosphatis</name>
    <dbReference type="NCBI Taxonomy" id="3112415"/>
    <lineage>
        <taxon>Bacteria</taxon>
        <taxon>Pseudomonadati</taxon>
        <taxon>Pseudomonadota</taxon>
        <taxon>Gammaproteobacteria</taxon>
        <taxon>Thiotrichales</taxon>
        <taxon>Thiotrichaceae</taxon>
        <taxon>Thiothrix</taxon>
    </lineage>
</organism>
<dbReference type="SMART" id="SM00112">
    <property type="entry name" value="CA"/>
    <property type="match status" value="1"/>
</dbReference>
<dbReference type="SUPFAM" id="SSF53300">
    <property type="entry name" value="vWA-like"/>
    <property type="match status" value="1"/>
</dbReference>
<keyword evidence="3" id="KW-0732">Signal</keyword>
<keyword evidence="5" id="KW-0106">Calcium</keyword>
<dbReference type="Gene3D" id="2.60.40.10">
    <property type="entry name" value="Immunoglobulins"/>
    <property type="match status" value="12"/>
</dbReference>
<dbReference type="InterPro" id="IPR033764">
    <property type="entry name" value="Sdr_B"/>
</dbReference>
<gene>
    <name evidence="9" type="ORF">VSS37_18255</name>
</gene>
<feature type="domain" description="Cadherin" evidence="8">
    <location>
        <begin position="6406"/>
        <end position="6515"/>
    </location>
</feature>
<dbReference type="InterPro" id="IPR051417">
    <property type="entry name" value="SDr/BOS_complex"/>
</dbReference>
<evidence type="ECO:0000259" key="8">
    <source>
        <dbReference type="PROSITE" id="PS50268"/>
    </source>
</evidence>
<dbReference type="InterPro" id="IPR038081">
    <property type="entry name" value="CalX-like_sf"/>
</dbReference>
<reference evidence="10" key="1">
    <citation type="submission" date="2023-07" db="EMBL/GenBank/DDBJ databases">
        <title>The carbon used by Thiothrix.</title>
        <authorList>
            <person name="Chen L."/>
        </authorList>
    </citation>
    <scope>NUCLEOTIDE SEQUENCE [LARGE SCALE GENOMIC DNA]</scope>
</reference>
<dbReference type="PROSITE" id="PS50268">
    <property type="entry name" value="CADHERIN_2"/>
    <property type="match status" value="1"/>
</dbReference>
<feature type="region of interest" description="Disordered" evidence="6">
    <location>
        <begin position="67"/>
        <end position="88"/>
    </location>
</feature>
<evidence type="ECO:0000256" key="3">
    <source>
        <dbReference type="ARBA" id="ARBA00022729"/>
    </source>
</evidence>
<feature type="region of interest" description="Disordered" evidence="6">
    <location>
        <begin position="1794"/>
        <end position="1815"/>
    </location>
</feature>
<dbReference type="SUPFAM" id="SSF117074">
    <property type="entry name" value="Hypothetical protein PA1324"/>
    <property type="match status" value="12"/>
</dbReference>
<feature type="region of interest" description="Disordered" evidence="6">
    <location>
        <begin position="645"/>
        <end position="666"/>
    </location>
</feature>
<feature type="region of interest" description="Disordered" evidence="6">
    <location>
        <begin position="193"/>
        <end position="216"/>
    </location>
</feature>
<keyword evidence="2" id="KW-0964">Secreted</keyword>
<dbReference type="InterPro" id="IPR015919">
    <property type="entry name" value="Cadherin-like_sf"/>
</dbReference>
<dbReference type="Gene3D" id="2.60.40.2030">
    <property type="match status" value="1"/>
</dbReference>
<evidence type="ECO:0000256" key="4">
    <source>
        <dbReference type="ARBA" id="ARBA00022737"/>
    </source>
</evidence>
<comment type="subcellular location">
    <subcellularLocation>
        <location evidence="1">Secreted</location>
    </subcellularLocation>
</comment>
<name>A0ABU6D2N6_9GAMM</name>
<dbReference type="PANTHER" id="PTHR23303">
    <property type="entry name" value="CARBOXYPEPTIDASE REGULATORY REGION-CONTAINING"/>
    <property type="match status" value="1"/>
</dbReference>
<protein>
    <submittedName>
        <fullName evidence="9">SdrD B-like domain-containing protein</fullName>
    </submittedName>
</protein>
<feature type="compositionally biased region" description="Polar residues" evidence="6">
    <location>
        <begin position="197"/>
        <end position="214"/>
    </location>
</feature>
<dbReference type="CDD" id="cd11304">
    <property type="entry name" value="Cadherin_repeat"/>
    <property type="match status" value="1"/>
</dbReference>
<feature type="region of interest" description="Disordered" evidence="6">
    <location>
        <begin position="338"/>
        <end position="358"/>
    </location>
</feature>
<reference evidence="9 10" key="2">
    <citation type="submission" date="2024-01" db="EMBL/GenBank/DDBJ databases">
        <authorList>
            <person name="Xie X."/>
        </authorList>
    </citation>
    <scope>NUCLEOTIDE SEQUENCE [LARGE SCALE GENOMIC DNA]</scope>
    <source>
        <strain evidence="9">SCUT-1</strain>
    </source>
</reference>